<accession>A0A3E1KCC1</accession>
<dbReference type="AlphaFoldDB" id="A0A3E1KCC1"/>
<evidence type="ECO:0000313" key="2">
    <source>
        <dbReference type="Proteomes" id="UP000260351"/>
    </source>
</evidence>
<organism evidence="1 2">
    <name type="scientific">Wenzhouxiangella sediminis</name>
    <dbReference type="NCBI Taxonomy" id="1792836"/>
    <lineage>
        <taxon>Bacteria</taxon>
        <taxon>Pseudomonadati</taxon>
        <taxon>Pseudomonadota</taxon>
        <taxon>Gammaproteobacteria</taxon>
        <taxon>Chromatiales</taxon>
        <taxon>Wenzhouxiangellaceae</taxon>
        <taxon>Wenzhouxiangella</taxon>
    </lineage>
</organism>
<protein>
    <submittedName>
        <fullName evidence="1">Uncharacterized protein</fullName>
    </submittedName>
</protein>
<evidence type="ECO:0000313" key="1">
    <source>
        <dbReference type="EMBL" id="RFF32407.1"/>
    </source>
</evidence>
<proteinExistence type="predicted"/>
<comment type="caution">
    <text evidence="1">The sequence shown here is derived from an EMBL/GenBank/DDBJ whole genome shotgun (WGS) entry which is preliminary data.</text>
</comment>
<gene>
    <name evidence="1" type="ORF">DZC52_01475</name>
</gene>
<dbReference type="Proteomes" id="UP000260351">
    <property type="component" value="Unassembled WGS sequence"/>
</dbReference>
<dbReference type="EMBL" id="QUZK01000009">
    <property type="protein sequence ID" value="RFF32407.1"/>
    <property type="molecule type" value="Genomic_DNA"/>
</dbReference>
<reference evidence="1 2" key="1">
    <citation type="submission" date="2018-08" db="EMBL/GenBank/DDBJ databases">
        <title>Wenzhouxiangella salilacus sp. nov., a novel bacterium isolated from a saline lake in Xinjiang Province, China.</title>
        <authorList>
            <person name="Han S."/>
        </authorList>
    </citation>
    <scope>NUCLEOTIDE SEQUENCE [LARGE SCALE GENOMIC DNA]</scope>
    <source>
        <strain evidence="1 2">XDB06</strain>
    </source>
</reference>
<keyword evidence="2" id="KW-1185">Reference proteome</keyword>
<name>A0A3E1KCC1_9GAMM</name>
<dbReference type="RefSeq" id="WP_116649350.1">
    <property type="nucleotide sequence ID" value="NZ_QUZK01000009.1"/>
</dbReference>
<dbReference type="OrthoDB" id="14198at2"/>
<sequence>MSGNLSIEERERYLERLTALLERARVQRRTMTYLEVADALAMPGPKRIHKTTRLLEILLKRDAEAGRPLRAALATSRANRGLPARGFFDRARRLGLFDGSDPDAFHARALEALFERPRH</sequence>